<keyword evidence="4" id="KW-1185">Reference proteome</keyword>
<dbReference type="AlphaFoldDB" id="A0A1N7GH30"/>
<accession>A0A1N7GH30</accession>
<evidence type="ECO:0000256" key="1">
    <source>
        <dbReference type="ARBA" id="ARBA00008791"/>
    </source>
</evidence>
<dbReference type="EMBL" id="FTNR01000012">
    <property type="protein sequence ID" value="SIS11897.1"/>
    <property type="molecule type" value="Genomic_DNA"/>
</dbReference>
<dbReference type="SUPFAM" id="SSF52402">
    <property type="entry name" value="Adenine nucleotide alpha hydrolases-like"/>
    <property type="match status" value="1"/>
</dbReference>
<protein>
    <submittedName>
        <fullName evidence="3">Nucleotide-binding universal stress protein, UspA family</fullName>
    </submittedName>
</protein>
<evidence type="ECO:0000313" key="4">
    <source>
        <dbReference type="Proteomes" id="UP000185936"/>
    </source>
</evidence>
<dbReference type="Pfam" id="PF00582">
    <property type="entry name" value="Usp"/>
    <property type="match status" value="1"/>
</dbReference>
<dbReference type="Gene3D" id="3.40.50.620">
    <property type="entry name" value="HUPs"/>
    <property type="match status" value="1"/>
</dbReference>
<dbReference type="PANTHER" id="PTHR46268:SF6">
    <property type="entry name" value="UNIVERSAL STRESS PROTEIN UP12"/>
    <property type="match status" value="1"/>
</dbReference>
<dbReference type="InterPro" id="IPR006016">
    <property type="entry name" value="UspA"/>
</dbReference>
<dbReference type="OrthoDB" id="107030at2157"/>
<proteinExistence type="inferred from homology"/>
<sequence>MYDTILIPTDGSDVAENAIDHAIDLAKRYDATLHTLYVVDTDAIDISLGTEQVQRIKDGKFGEMSELKDRATAATSTVADRARADLEVVQSVKAGQPHRVISAYATDNDVDLIVMGSAGRGGVRRAILGSVAERTLRTTRVPVLVVDMHENDD</sequence>
<dbReference type="CDD" id="cd00293">
    <property type="entry name" value="USP-like"/>
    <property type="match status" value="1"/>
</dbReference>
<evidence type="ECO:0000313" key="3">
    <source>
        <dbReference type="EMBL" id="SIS11897.1"/>
    </source>
</evidence>
<comment type="similarity">
    <text evidence="1">Belongs to the universal stress protein A family.</text>
</comment>
<dbReference type="STRING" id="308853.SAMN05421752_11253"/>
<dbReference type="Proteomes" id="UP000185936">
    <property type="component" value="Unassembled WGS sequence"/>
</dbReference>
<evidence type="ECO:0000259" key="2">
    <source>
        <dbReference type="Pfam" id="PF00582"/>
    </source>
</evidence>
<dbReference type="RefSeq" id="WP_076610079.1">
    <property type="nucleotide sequence ID" value="NZ_FTNR01000012.1"/>
</dbReference>
<organism evidence="3 4">
    <name type="scientific">Natronorubrum thiooxidans</name>
    <dbReference type="NCBI Taxonomy" id="308853"/>
    <lineage>
        <taxon>Archaea</taxon>
        <taxon>Methanobacteriati</taxon>
        <taxon>Methanobacteriota</taxon>
        <taxon>Stenosarchaea group</taxon>
        <taxon>Halobacteria</taxon>
        <taxon>Halobacteriales</taxon>
        <taxon>Natrialbaceae</taxon>
        <taxon>Natronorubrum</taxon>
    </lineage>
</organism>
<dbReference type="PANTHER" id="PTHR46268">
    <property type="entry name" value="STRESS RESPONSE PROTEIN NHAX"/>
    <property type="match status" value="1"/>
</dbReference>
<gene>
    <name evidence="3" type="ORF">SAMN05421752_11253</name>
</gene>
<reference evidence="4" key="1">
    <citation type="submission" date="2017-01" db="EMBL/GenBank/DDBJ databases">
        <authorList>
            <person name="Varghese N."/>
            <person name="Submissions S."/>
        </authorList>
    </citation>
    <scope>NUCLEOTIDE SEQUENCE [LARGE SCALE GENOMIC DNA]</scope>
    <source>
        <strain evidence="4">type strain: HArc-</strain>
    </source>
</reference>
<name>A0A1N7GH30_9EURY</name>
<dbReference type="InterPro" id="IPR006015">
    <property type="entry name" value="Universal_stress_UspA"/>
</dbReference>
<feature type="domain" description="UspA" evidence="2">
    <location>
        <begin position="1"/>
        <end position="146"/>
    </location>
</feature>
<dbReference type="InterPro" id="IPR014729">
    <property type="entry name" value="Rossmann-like_a/b/a_fold"/>
</dbReference>
<dbReference type="PRINTS" id="PR01438">
    <property type="entry name" value="UNVRSLSTRESS"/>
</dbReference>